<feature type="transmembrane region" description="Helical" evidence="9">
    <location>
        <begin position="476"/>
        <end position="493"/>
    </location>
</feature>
<evidence type="ECO:0000256" key="5">
    <source>
        <dbReference type="ARBA" id="ARBA00022989"/>
    </source>
</evidence>
<dbReference type="PROSITE" id="PS50263">
    <property type="entry name" value="CN_HYDROLASE"/>
    <property type="match status" value="1"/>
</dbReference>
<feature type="transmembrane region" description="Helical" evidence="9">
    <location>
        <begin position="80"/>
        <end position="101"/>
    </location>
</feature>
<dbReference type="GO" id="GO:0042158">
    <property type="term" value="P:lipoprotein biosynthetic process"/>
    <property type="evidence" value="ECO:0007669"/>
    <property type="project" value="InterPro"/>
</dbReference>
<evidence type="ECO:0000256" key="4">
    <source>
        <dbReference type="ARBA" id="ARBA00022692"/>
    </source>
</evidence>
<dbReference type="Pfam" id="PF00795">
    <property type="entry name" value="CN_hydrolase"/>
    <property type="match status" value="1"/>
</dbReference>
<keyword evidence="6 9" id="KW-0472">Membrane</keyword>
<gene>
    <name evidence="11" type="primary">lnt</name>
    <name evidence="11" type="ORF">Airi01_082180</name>
</gene>
<dbReference type="InterPro" id="IPR003010">
    <property type="entry name" value="C-N_Hydrolase"/>
</dbReference>
<evidence type="ECO:0000256" key="7">
    <source>
        <dbReference type="ARBA" id="ARBA00023315"/>
    </source>
</evidence>
<feature type="domain" description="CN hydrolase" evidence="10">
    <location>
        <begin position="245"/>
        <end position="462"/>
    </location>
</feature>
<dbReference type="Gene3D" id="3.60.110.10">
    <property type="entry name" value="Carbon-nitrogen hydrolase"/>
    <property type="match status" value="1"/>
</dbReference>
<protein>
    <submittedName>
        <fullName evidence="11">Apolipoprotein N-acyltransferase</fullName>
    </submittedName>
</protein>
<proteinExistence type="predicted"/>
<dbReference type="EMBL" id="BSTJ01000013">
    <property type="protein sequence ID" value="GLY79951.1"/>
    <property type="molecule type" value="Genomic_DNA"/>
</dbReference>
<evidence type="ECO:0000256" key="6">
    <source>
        <dbReference type="ARBA" id="ARBA00023136"/>
    </source>
</evidence>
<organism evidence="11 12">
    <name type="scientific">Actinoallomurus iriomotensis</name>
    <dbReference type="NCBI Taxonomy" id="478107"/>
    <lineage>
        <taxon>Bacteria</taxon>
        <taxon>Bacillati</taxon>
        <taxon>Actinomycetota</taxon>
        <taxon>Actinomycetes</taxon>
        <taxon>Streptosporangiales</taxon>
        <taxon>Thermomonosporaceae</taxon>
        <taxon>Actinoallomurus</taxon>
    </lineage>
</organism>
<evidence type="ECO:0000256" key="9">
    <source>
        <dbReference type="SAM" id="Phobius"/>
    </source>
</evidence>
<dbReference type="Proteomes" id="UP001165135">
    <property type="component" value="Unassembled WGS sequence"/>
</dbReference>
<feature type="transmembrane region" description="Helical" evidence="9">
    <location>
        <begin position="152"/>
        <end position="171"/>
    </location>
</feature>
<evidence type="ECO:0000259" key="10">
    <source>
        <dbReference type="PROSITE" id="PS50263"/>
    </source>
</evidence>
<sequence length="539" mass="57225">MGDERRTTPASLRYAFLAFGAAAMLFAVGGRWDLPLAAWIFPVLLLRFTRTGRAWSGTLWILLANIAAAVFWVYESALGFNAVILAGAAGLGLVQTLPFLLDRLLVGRLHPWPATLVFPAAVAGAEFLITLLSPFGTAYGSLTVTQYGDLPLLQVTSITGSYGIGFLIAWLASTVNRFWERPSRRSARGGLVYGAVMAAVLLGGGARLALLPDESATVRIAGVSPGRDVLAAQQAAIGRIDGGRREIAAAPASQVEPAMRAVEDQLLALTRREADAGAKIVIWPEEAVRTQETSESTTIAAARKQARESRIYLEIGLGVYSTTGPAYGRDEALLIGPDGKVQWTYQKAHPIPGSEPFTPGDGRVPVVATPYGRIANVICYDADFPDLMRVRADIMLVPSHDWREYGGPHTEKAALRAVEGGYALVRQDAEGVSAAFDDRGHVLATTDSLTTDPQTTVAYVPTRGATTVYDLVGDTFAWLCLAAVGALAVIALVRPRRERAGGSPSARHPAARGGDGRGQADGAQQREVQAVDRAGSGGR</sequence>
<reference evidence="11" key="1">
    <citation type="submission" date="2023-03" db="EMBL/GenBank/DDBJ databases">
        <title>Actinoallomurus iriomotensis NBRC 103681.</title>
        <authorList>
            <person name="Ichikawa N."/>
            <person name="Sato H."/>
            <person name="Tonouchi N."/>
        </authorList>
    </citation>
    <scope>NUCLEOTIDE SEQUENCE</scope>
    <source>
        <strain evidence="11">NBRC 103681</strain>
    </source>
</reference>
<dbReference type="InterPro" id="IPR045378">
    <property type="entry name" value="LNT_N"/>
</dbReference>
<accession>A0A9W6RQ58</accession>
<keyword evidence="2" id="KW-1003">Cell membrane</keyword>
<feature type="transmembrane region" description="Helical" evidence="9">
    <location>
        <begin position="113"/>
        <end position="132"/>
    </location>
</feature>
<evidence type="ECO:0000256" key="2">
    <source>
        <dbReference type="ARBA" id="ARBA00022475"/>
    </source>
</evidence>
<dbReference type="InterPro" id="IPR036526">
    <property type="entry name" value="C-N_Hydrolase_sf"/>
</dbReference>
<keyword evidence="5 9" id="KW-1133">Transmembrane helix</keyword>
<evidence type="ECO:0000256" key="8">
    <source>
        <dbReference type="SAM" id="MobiDB-lite"/>
    </source>
</evidence>
<dbReference type="Pfam" id="PF20154">
    <property type="entry name" value="LNT_N"/>
    <property type="match status" value="1"/>
</dbReference>
<dbReference type="RefSeq" id="WP_285632197.1">
    <property type="nucleotide sequence ID" value="NZ_BSTJ01000013.1"/>
</dbReference>
<dbReference type="GO" id="GO:0016410">
    <property type="term" value="F:N-acyltransferase activity"/>
    <property type="evidence" value="ECO:0007669"/>
    <property type="project" value="InterPro"/>
</dbReference>
<keyword evidence="7" id="KW-0012">Acyltransferase</keyword>
<feature type="region of interest" description="Disordered" evidence="8">
    <location>
        <begin position="498"/>
        <end position="539"/>
    </location>
</feature>
<comment type="subcellular location">
    <subcellularLocation>
        <location evidence="1">Cell membrane</location>
        <topology evidence="1">Multi-pass membrane protein</topology>
    </subcellularLocation>
</comment>
<dbReference type="PANTHER" id="PTHR38686:SF1">
    <property type="entry name" value="APOLIPOPROTEIN N-ACYLTRANSFERASE"/>
    <property type="match status" value="1"/>
</dbReference>
<evidence type="ECO:0000256" key="1">
    <source>
        <dbReference type="ARBA" id="ARBA00004651"/>
    </source>
</evidence>
<dbReference type="PANTHER" id="PTHR38686">
    <property type="entry name" value="APOLIPOPROTEIN N-ACYLTRANSFERASE"/>
    <property type="match status" value="1"/>
</dbReference>
<keyword evidence="3" id="KW-0808">Transferase</keyword>
<dbReference type="InterPro" id="IPR004563">
    <property type="entry name" value="Apolipo_AcylTrfase"/>
</dbReference>
<dbReference type="GO" id="GO:0005886">
    <property type="term" value="C:plasma membrane"/>
    <property type="evidence" value="ECO:0007669"/>
    <property type="project" value="UniProtKB-SubCell"/>
</dbReference>
<feature type="transmembrane region" description="Helical" evidence="9">
    <location>
        <begin position="191"/>
        <end position="210"/>
    </location>
</feature>
<feature type="transmembrane region" description="Helical" evidence="9">
    <location>
        <begin position="12"/>
        <end position="28"/>
    </location>
</feature>
<comment type="caution">
    <text evidence="11">The sequence shown here is derived from an EMBL/GenBank/DDBJ whole genome shotgun (WGS) entry which is preliminary data.</text>
</comment>
<evidence type="ECO:0000256" key="3">
    <source>
        <dbReference type="ARBA" id="ARBA00022679"/>
    </source>
</evidence>
<dbReference type="AlphaFoldDB" id="A0A9W6RQ58"/>
<dbReference type="SUPFAM" id="SSF56317">
    <property type="entry name" value="Carbon-nitrogen hydrolase"/>
    <property type="match status" value="1"/>
</dbReference>
<keyword evidence="4 9" id="KW-0812">Transmembrane</keyword>
<evidence type="ECO:0000313" key="11">
    <source>
        <dbReference type="EMBL" id="GLY79951.1"/>
    </source>
</evidence>
<feature type="transmembrane region" description="Helical" evidence="9">
    <location>
        <begin position="57"/>
        <end position="74"/>
    </location>
</feature>
<name>A0A9W6RQ58_9ACTN</name>
<evidence type="ECO:0000313" key="12">
    <source>
        <dbReference type="Proteomes" id="UP001165135"/>
    </source>
</evidence>